<gene>
    <name evidence="2" type="ORF">ACFQ5K_08580</name>
</gene>
<feature type="domain" description="HTH cro/C1-type" evidence="1">
    <location>
        <begin position="16"/>
        <end position="71"/>
    </location>
</feature>
<keyword evidence="3" id="KW-1185">Reference proteome</keyword>
<dbReference type="SMART" id="SM00530">
    <property type="entry name" value="HTH_XRE"/>
    <property type="match status" value="1"/>
</dbReference>
<proteinExistence type="predicted"/>
<organism evidence="2 3">
    <name type="scientific">Lacticaseibacillus hegangensis</name>
    <dbReference type="NCBI Taxonomy" id="2486010"/>
    <lineage>
        <taxon>Bacteria</taxon>
        <taxon>Bacillati</taxon>
        <taxon>Bacillota</taxon>
        <taxon>Bacilli</taxon>
        <taxon>Lactobacillales</taxon>
        <taxon>Lactobacillaceae</taxon>
        <taxon>Lacticaseibacillus</taxon>
    </lineage>
</organism>
<dbReference type="EMBL" id="JBHTOK010000068">
    <property type="protein sequence ID" value="MFD1441427.1"/>
    <property type="molecule type" value="Genomic_DNA"/>
</dbReference>
<sequence length="71" mass="7911">MPDKIEKAVNDFADAVYRARRAKGWSQKELGEHIGESQPEVSRALSGMVTPKANAVRQKIVNILGMEETTR</sequence>
<name>A0ABW4CVK4_9LACO</name>
<dbReference type="InterPro" id="IPR010982">
    <property type="entry name" value="Lambda_DNA-bd_dom_sf"/>
</dbReference>
<accession>A0ABW4CVK4</accession>
<dbReference type="RefSeq" id="WP_164506220.1">
    <property type="nucleotide sequence ID" value="NZ_JBHTOK010000068.1"/>
</dbReference>
<dbReference type="CDD" id="cd00093">
    <property type="entry name" value="HTH_XRE"/>
    <property type="match status" value="1"/>
</dbReference>
<evidence type="ECO:0000313" key="3">
    <source>
        <dbReference type="Proteomes" id="UP001597212"/>
    </source>
</evidence>
<evidence type="ECO:0000313" key="2">
    <source>
        <dbReference type="EMBL" id="MFD1441427.1"/>
    </source>
</evidence>
<protein>
    <submittedName>
        <fullName evidence="2">Multiprotein-bridging factor 1 family protein</fullName>
    </submittedName>
</protein>
<dbReference type="Pfam" id="PF01381">
    <property type="entry name" value="HTH_3"/>
    <property type="match status" value="1"/>
</dbReference>
<evidence type="ECO:0000259" key="1">
    <source>
        <dbReference type="PROSITE" id="PS50943"/>
    </source>
</evidence>
<dbReference type="Gene3D" id="1.10.260.40">
    <property type="entry name" value="lambda repressor-like DNA-binding domains"/>
    <property type="match status" value="1"/>
</dbReference>
<dbReference type="InterPro" id="IPR001387">
    <property type="entry name" value="Cro/C1-type_HTH"/>
</dbReference>
<dbReference type="SUPFAM" id="SSF47413">
    <property type="entry name" value="lambda repressor-like DNA-binding domains"/>
    <property type="match status" value="1"/>
</dbReference>
<dbReference type="PROSITE" id="PS50943">
    <property type="entry name" value="HTH_CROC1"/>
    <property type="match status" value="1"/>
</dbReference>
<reference evidence="3" key="1">
    <citation type="journal article" date="2019" name="Int. J. Syst. Evol. Microbiol.">
        <title>The Global Catalogue of Microorganisms (GCM) 10K type strain sequencing project: providing services to taxonomists for standard genome sequencing and annotation.</title>
        <authorList>
            <consortium name="The Broad Institute Genomics Platform"/>
            <consortium name="The Broad Institute Genome Sequencing Center for Infectious Disease"/>
            <person name="Wu L."/>
            <person name="Ma J."/>
        </authorList>
    </citation>
    <scope>NUCLEOTIDE SEQUENCE [LARGE SCALE GENOMIC DNA]</scope>
    <source>
        <strain evidence="3">CCM 8912</strain>
    </source>
</reference>
<comment type="caution">
    <text evidence="2">The sequence shown here is derived from an EMBL/GenBank/DDBJ whole genome shotgun (WGS) entry which is preliminary data.</text>
</comment>
<dbReference type="Proteomes" id="UP001597212">
    <property type="component" value="Unassembled WGS sequence"/>
</dbReference>